<dbReference type="RefSeq" id="WP_344549242.1">
    <property type="nucleotide sequence ID" value="NZ_BAAATD010000026.1"/>
</dbReference>
<accession>A0ABP6DD83</accession>
<organism evidence="1 2">
    <name type="scientific">Actinomadura fulvescens</name>
    <dbReference type="NCBI Taxonomy" id="46160"/>
    <lineage>
        <taxon>Bacteria</taxon>
        <taxon>Bacillati</taxon>
        <taxon>Actinomycetota</taxon>
        <taxon>Actinomycetes</taxon>
        <taxon>Streptosporangiales</taxon>
        <taxon>Thermomonosporaceae</taxon>
        <taxon>Actinomadura</taxon>
    </lineage>
</organism>
<proteinExistence type="predicted"/>
<dbReference type="EMBL" id="BAAATD010000026">
    <property type="protein sequence ID" value="GAA2638678.1"/>
    <property type="molecule type" value="Genomic_DNA"/>
</dbReference>
<name>A0ABP6DD83_9ACTN</name>
<reference evidence="2" key="1">
    <citation type="journal article" date="2019" name="Int. J. Syst. Evol. Microbiol.">
        <title>The Global Catalogue of Microorganisms (GCM) 10K type strain sequencing project: providing services to taxonomists for standard genome sequencing and annotation.</title>
        <authorList>
            <consortium name="The Broad Institute Genomics Platform"/>
            <consortium name="The Broad Institute Genome Sequencing Center for Infectious Disease"/>
            <person name="Wu L."/>
            <person name="Ma J."/>
        </authorList>
    </citation>
    <scope>NUCLEOTIDE SEQUENCE [LARGE SCALE GENOMIC DNA]</scope>
    <source>
        <strain evidence="2">JCM 6833</strain>
    </source>
</reference>
<evidence type="ECO:0000313" key="1">
    <source>
        <dbReference type="EMBL" id="GAA2638678.1"/>
    </source>
</evidence>
<evidence type="ECO:0000313" key="2">
    <source>
        <dbReference type="Proteomes" id="UP001501509"/>
    </source>
</evidence>
<gene>
    <name evidence="1" type="ORF">GCM10010411_93370</name>
</gene>
<sequence length="97" mass="10699">MNDDTPVIGRYLLPREEFERRRDAVEALAAELRARGWWVSQAGAHLRAARVPFGHGREISVERGGFVWRKGGSVYRPAFAPIDDIVGAADVVARVAG</sequence>
<keyword evidence="2" id="KW-1185">Reference proteome</keyword>
<protein>
    <submittedName>
        <fullName evidence="1">Uncharacterized protein</fullName>
    </submittedName>
</protein>
<dbReference type="Proteomes" id="UP001501509">
    <property type="component" value="Unassembled WGS sequence"/>
</dbReference>
<comment type="caution">
    <text evidence="1">The sequence shown here is derived from an EMBL/GenBank/DDBJ whole genome shotgun (WGS) entry which is preliminary data.</text>
</comment>